<protein>
    <submittedName>
        <fullName evidence="2">Uncharacterized protein</fullName>
    </submittedName>
</protein>
<evidence type="ECO:0000313" key="3">
    <source>
        <dbReference type="Proteomes" id="UP000283634"/>
    </source>
</evidence>
<name>A0A3R7LDE4_TRYRA</name>
<gene>
    <name evidence="2" type="ORF">TraAM80_10454</name>
</gene>
<feature type="non-terminal residue" evidence="2">
    <location>
        <position position="162"/>
    </location>
</feature>
<reference evidence="2 3" key="1">
    <citation type="journal article" date="2018" name="BMC Genomics">
        <title>Genomic comparison of Trypanosoma conorhini and Trypanosoma rangeli to Trypanosoma cruzi strains of high and low virulence.</title>
        <authorList>
            <person name="Bradwell K.R."/>
            <person name="Koparde V.N."/>
            <person name="Matveyev A.V."/>
            <person name="Serrano M.G."/>
            <person name="Alves J.M."/>
            <person name="Parikh H."/>
            <person name="Huang B."/>
            <person name="Lee V."/>
            <person name="Espinosa-Alvarez O."/>
            <person name="Ortiz P.A."/>
            <person name="Costa-Martins A.G."/>
            <person name="Teixeira M.M."/>
            <person name="Buck G.A."/>
        </authorList>
    </citation>
    <scope>NUCLEOTIDE SEQUENCE [LARGE SCALE GENOMIC DNA]</scope>
    <source>
        <strain evidence="2 3">AM80</strain>
    </source>
</reference>
<evidence type="ECO:0000256" key="1">
    <source>
        <dbReference type="SAM" id="MobiDB-lite"/>
    </source>
</evidence>
<dbReference type="Proteomes" id="UP000283634">
    <property type="component" value="Unassembled WGS sequence"/>
</dbReference>
<dbReference type="AlphaFoldDB" id="A0A3R7LDE4"/>
<proteinExistence type="predicted"/>
<dbReference type="VEuPathDB" id="TriTrypDB:TRSC58_00380"/>
<evidence type="ECO:0000313" key="2">
    <source>
        <dbReference type="EMBL" id="RNE95001.1"/>
    </source>
</evidence>
<dbReference type="OrthoDB" id="265772at2759"/>
<sequence length="162" mass="17998">MEAKAEIPRQSDVSPKELSGTHVDTAQQGAAEFDDRELGEHGADHHDGHHDAEPTGARKEGSARAAEFDDRELDEAEAKELEGHSEASDAPPPRRLSVGSVLNAIEEKEKELKELEARENSVEVQLQVYSEVIGLRKELQVVKKETERMRRQLADVDELVAK</sequence>
<feature type="compositionally biased region" description="Basic and acidic residues" evidence="1">
    <location>
        <begin position="36"/>
        <end position="68"/>
    </location>
</feature>
<dbReference type="RefSeq" id="XP_029233084.1">
    <property type="nucleotide sequence ID" value="XM_029387071.1"/>
</dbReference>
<comment type="caution">
    <text evidence="2">The sequence shown here is derived from an EMBL/GenBank/DDBJ whole genome shotgun (WGS) entry which is preliminary data.</text>
</comment>
<dbReference type="EMBL" id="MKGL01000982">
    <property type="protein sequence ID" value="RNE95001.1"/>
    <property type="molecule type" value="Genomic_DNA"/>
</dbReference>
<keyword evidence="3" id="KW-1185">Reference proteome</keyword>
<feature type="compositionally biased region" description="Basic and acidic residues" evidence="1">
    <location>
        <begin position="76"/>
        <end position="87"/>
    </location>
</feature>
<organism evidence="2 3">
    <name type="scientific">Trypanosoma rangeli</name>
    <dbReference type="NCBI Taxonomy" id="5698"/>
    <lineage>
        <taxon>Eukaryota</taxon>
        <taxon>Discoba</taxon>
        <taxon>Euglenozoa</taxon>
        <taxon>Kinetoplastea</taxon>
        <taxon>Metakinetoplastina</taxon>
        <taxon>Trypanosomatida</taxon>
        <taxon>Trypanosomatidae</taxon>
        <taxon>Trypanosoma</taxon>
        <taxon>Herpetosoma</taxon>
    </lineage>
</organism>
<dbReference type="GeneID" id="40334387"/>
<feature type="region of interest" description="Disordered" evidence="1">
    <location>
        <begin position="1"/>
        <end position="100"/>
    </location>
</feature>
<accession>A0A3R7LDE4</accession>